<keyword evidence="17" id="KW-1185">Reference proteome</keyword>
<evidence type="ECO:0000256" key="7">
    <source>
        <dbReference type="ARBA" id="ARBA00022490"/>
    </source>
</evidence>
<keyword evidence="9 11" id="KW-0012">Acyltransferase</keyword>
<comment type="function">
    <text evidence="1 11">Adds a myristoyl group to the N-terminal glycine residue of certain cellular proteins.</text>
</comment>
<sequence length="556" mass="63260">MNEESKEVDRAVDEAVIKEVIEESMNAPTADNDDADEDEDVESASTDAVAARAASKKKKSKKAKLKKALGVTKNDDADASGSSPKPASKLTQAHVEQLLKMNPSLKGEVAGMDKEKAAETLKKLDVSDLLTGMSVSGKNQKDMASYKFWQTQPVPRFDEAQQFEEGPIKLIKPEEVPNEPPPMAEGYEWVTMNLNEDKQLEEVYELLTGHYVEDEESMFRFNYSISFLNWALKSPGWRKEWHVGVRATKSQRLVAFISGVPVSLRVRKKVLKCTEINFLCIHKKLRSKRLAPVLIKEITRRCYLLGIFQAIYTGGVVLPKPVSTCRYFHRSLDWLKLYEVGFSPLPSTSTRDRQILRYKLPDSTKTPGLRVMQKKDVDAVDSLLKRYLARFDMAPEFDKTEIEHWILHDEKTTTEQVIWSYVVEEPTSKKITDFFSFYCLESSVIGNQKHDNVRAAYLFYYATETAFEENEKGLKERLNSLMSDALILAKKFHFDVFNALTLLDNPLFLEQQRFGPGDGQLHYYLYNYRALPILGGVDAKNNVDDKCRGGIGVVML</sequence>
<dbReference type="Pfam" id="PF02799">
    <property type="entry name" value="NMT_C"/>
    <property type="match status" value="1"/>
</dbReference>
<accession>A0A8H3EJ08</accession>
<dbReference type="EC" id="2.3.1.97" evidence="5 11"/>
<feature type="compositionally biased region" description="Low complexity" evidence="13">
    <location>
        <begin position="43"/>
        <end position="53"/>
    </location>
</feature>
<reference evidence="16" key="1">
    <citation type="submission" date="2021-03" db="EMBL/GenBank/DDBJ databases">
        <authorList>
            <person name="Tagirdzhanova G."/>
        </authorList>
    </citation>
    <scope>NUCLEOTIDE SEQUENCE</scope>
</reference>
<dbReference type="EMBL" id="CAJPDS010000004">
    <property type="protein sequence ID" value="CAF9906119.1"/>
    <property type="molecule type" value="Genomic_DNA"/>
</dbReference>
<evidence type="ECO:0000256" key="12">
    <source>
        <dbReference type="RuleBase" id="RU004178"/>
    </source>
</evidence>
<dbReference type="InterPro" id="IPR000903">
    <property type="entry name" value="NMT"/>
</dbReference>
<dbReference type="InterPro" id="IPR016181">
    <property type="entry name" value="Acyl_CoA_acyltransferase"/>
</dbReference>
<feature type="domain" description="Glycylpeptide N-tetradecanoyltransferase N-terminal" evidence="14">
    <location>
        <begin position="171"/>
        <end position="325"/>
    </location>
</feature>
<evidence type="ECO:0000256" key="6">
    <source>
        <dbReference type="ARBA" id="ARBA00022240"/>
    </source>
</evidence>
<feature type="compositionally biased region" description="Acidic residues" evidence="13">
    <location>
        <begin position="31"/>
        <end position="42"/>
    </location>
</feature>
<organism evidence="16 17">
    <name type="scientific">Heterodermia speciosa</name>
    <dbReference type="NCBI Taxonomy" id="116794"/>
    <lineage>
        <taxon>Eukaryota</taxon>
        <taxon>Fungi</taxon>
        <taxon>Dikarya</taxon>
        <taxon>Ascomycota</taxon>
        <taxon>Pezizomycotina</taxon>
        <taxon>Lecanoromycetes</taxon>
        <taxon>OSLEUM clade</taxon>
        <taxon>Lecanoromycetidae</taxon>
        <taxon>Caliciales</taxon>
        <taxon>Physciaceae</taxon>
        <taxon>Heterodermia</taxon>
    </lineage>
</organism>
<dbReference type="InterPro" id="IPR022676">
    <property type="entry name" value="NMT_N"/>
</dbReference>
<gene>
    <name evidence="16" type="primary">NMT1</name>
    <name evidence="16" type="ORF">HETSPECPRED_006064</name>
</gene>
<evidence type="ECO:0000256" key="8">
    <source>
        <dbReference type="ARBA" id="ARBA00022679"/>
    </source>
</evidence>
<proteinExistence type="inferred from homology"/>
<evidence type="ECO:0000256" key="9">
    <source>
        <dbReference type="ARBA" id="ARBA00023315"/>
    </source>
</evidence>
<feature type="region of interest" description="Disordered" evidence="13">
    <location>
        <begin position="20"/>
        <end position="92"/>
    </location>
</feature>
<dbReference type="PANTHER" id="PTHR11377">
    <property type="entry name" value="N-MYRISTOYL TRANSFERASE"/>
    <property type="match status" value="1"/>
</dbReference>
<name>A0A8H3EJ08_9LECA</name>
<dbReference type="OrthoDB" id="60315at2759"/>
<dbReference type="Gene3D" id="3.40.630.30">
    <property type="match status" value="2"/>
</dbReference>
<comment type="subunit">
    <text evidence="4">Monomer.</text>
</comment>
<keyword evidence="8 11" id="KW-0808">Transferase</keyword>
<comment type="subcellular location">
    <subcellularLocation>
        <location evidence="2">Cytoplasm</location>
    </subcellularLocation>
</comment>
<evidence type="ECO:0000259" key="15">
    <source>
        <dbReference type="Pfam" id="PF02799"/>
    </source>
</evidence>
<evidence type="ECO:0000256" key="10">
    <source>
        <dbReference type="ARBA" id="ARBA00048276"/>
    </source>
</evidence>
<comment type="caution">
    <text evidence="16">The sequence shown here is derived from an EMBL/GenBank/DDBJ whole genome shotgun (WGS) entry which is preliminary data.</text>
</comment>
<feature type="compositionally biased region" description="Polar residues" evidence="13">
    <location>
        <begin position="80"/>
        <end position="91"/>
    </location>
</feature>
<evidence type="ECO:0000256" key="1">
    <source>
        <dbReference type="ARBA" id="ARBA00003900"/>
    </source>
</evidence>
<evidence type="ECO:0000256" key="2">
    <source>
        <dbReference type="ARBA" id="ARBA00004496"/>
    </source>
</evidence>
<dbReference type="SUPFAM" id="SSF55729">
    <property type="entry name" value="Acyl-CoA N-acyltransferases (Nat)"/>
    <property type="match status" value="2"/>
</dbReference>
<dbReference type="PANTHER" id="PTHR11377:SF5">
    <property type="entry name" value="GLYCYLPEPTIDE N-TETRADECANOYLTRANSFERASE"/>
    <property type="match status" value="1"/>
</dbReference>
<evidence type="ECO:0000256" key="5">
    <source>
        <dbReference type="ARBA" id="ARBA00012923"/>
    </source>
</evidence>
<evidence type="ECO:0000313" key="17">
    <source>
        <dbReference type="Proteomes" id="UP000664521"/>
    </source>
</evidence>
<dbReference type="Pfam" id="PF01233">
    <property type="entry name" value="NMT"/>
    <property type="match status" value="1"/>
</dbReference>
<evidence type="ECO:0000256" key="4">
    <source>
        <dbReference type="ARBA" id="ARBA00011245"/>
    </source>
</evidence>
<feature type="compositionally biased region" description="Basic residues" evidence="13">
    <location>
        <begin position="54"/>
        <end position="67"/>
    </location>
</feature>
<dbReference type="AlphaFoldDB" id="A0A8H3EJ08"/>
<dbReference type="FunFam" id="3.40.630.30:FF:000042">
    <property type="entry name" value="Glycylpeptide N-tetradecanoyltransferase"/>
    <property type="match status" value="1"/>
</dbReference>
<dbReference type="GO" id="GO:0005737">
    <property type="term" value="C:cytoplasm"/>
    <property type="evidence" value="ECO:0007669"/>
    <property type="project" value="UniProtKB-SubCell"/>
</dbReference>
<dbReference type="InterPro" id="IPR022677">
    <property type="entry name" value="NMT_C"/>
</dbReference>
<comment type="catalytic activity">
    <reaction evidence="10 11">
        <text>N-terminal glycyl-[protein] + tetradecanoyl-CoA = N-tetradecanoylglycyl-[protein] + CoA + H(+)</text>
        <dbReference type="Rhea" id="RHEA:15521"/>
        <dbReference type="Rhea" id="RHEA-COMP:12666"/>
        <dbReference type="Rhea" id="RHEA-COMP:12667"/>
        <dbReference type="ChEBI" id="CHEBI:15378"/>
        <dbReference type="ChEBI" id="CHEBI:57287"/>
        <dbReference type="ChEBI" id="CHEBI:57385"/>
        <dbReference type="ChEBI" id="CHEBI:64723"/>
        <dbReference type="ChEBI" id="CHEBI:133050"/>
        <dbReference type="EC" id="2.3.1.97"/>
    </reaction>
</comment>
<dbReference type="FunFam" id="3.40.630.30:FF:000056">
    <property type="entry name" value="Glycylpeptide N-tetradecanoyltransferase"/>
    <property type="match status" value="1"/>
</dbReference>
<evidence type="ECO:0000259" key="14">
    <source>
        <dbReference type="Pfam" id="PF01233"/>
    </source>
</evidence>
<evidence type="ECO:0000256" key="3">
    <source>
        <dbReference type="ARBA" id="ARBA00009469"/>
    </source>
</evidence>
<evidence type="ECO:0000256" key="13">
    <source>
        <dbReference type="SAM" id="MobiDB-lite"/>
    </source>
</evidence>
<evidence type="ECO:0000256" key="11">
    <source>
        <dbReference type="RuleBase" id="RU000586"/>
    </source>
</evidence>
<dbReference type="GO" id="GO:0004379">
    <property type="term" value="F:glycylpeptide N-tetradecanoyltransferase activity"/>
    <property type="evidence" value="ECO:0007669"/>
    <property type="project" value="UniProtKB-EC"/>
</dbReference>
<dbReference type="PROSITE" id="PS00975">
    <property type="entry name" value="NMT_1"/>
    <property type="match status" value="1"/>
</dbReference>
<comment type="similarity">
    <text evidence="3 12">Belongs to the NMT family.</text>
</comment>
<keyword evidence="7" id="KW-0963">Cytoplasm</keyword>
<dbReference type="InterPro" id="IPR022678">
    <property type="entry name" value="NMT_CS"/>
</dbReference>
<protein>
    <recommendedName>
        <fullName evidence="6 11">Glycylpeptide N-tetradecanoyltransferase</fullName>
        <ecNumber evidence="5 11">2.3.1.97</ecNumber>
    </recommendedName>
</protein>
<dbReference type="Proteomes" id="UP000664521">
    <property type="component" value="Unassembled WGS sequence"/>
</dbReference>
<evidence type="ECO:0000313" key="16">
    <source>
        <dbReference type="EMBL" id="CAF9906119.1"/>
    </source>
</evidence>
<feature type="domain" description="Glycylpeptide N-tetradecanoyltransferase C-terminal" evidence="15">
    <location>
        <begin position="339"/>
        <end position="554"/>
    </location>
</feature>